<evidence type="ECO:0000313" key="2">
    <source>
        <dbReference type="Proteomes" id="UP000051155"/>
    </source>
</evidence>
<name>A0A0R1Q2X4_9LACO</name>
<protein>
    <submittedName>
        <fullName evidence="1">Uncharacterized protein</fullName>
    </submittedName>
</protein>
<evidence type="ECO:0000313" key="1">
    <source>
        <dbReference type="EMBL" id="KRL36629.1"/>
    </source>
</evidence>
<gene>
    <name evidence="1" type="ORF">FD20_GL001172</name>
</gene>
<sequence length="245" mass="26445">MSLTVKDLGENVRKLNAIVASHVGSNNSNGISHLSATDDQDGFLSAYDKQQLDMKCRYATTVNTTGNDILSYNAGLYIGRSFKNAPNSVDDSLCLVEISGAGNGLYKKIEFVWLAASKTYYRYIYSASDSGWQSTEWLSILPLNGFTGTINARKIFTPNETVVEVRVNIQNSSGLTNGAITQIGTLPSSLGVTGVTPYWTIPAQSKNTNCTINAILQSATALSVFRNEANSAGITQIWGNLMYGI</sequence>
<dbReference type="OrthoDB" id="10020409at2"/>
<dbReference type="AlphaFoldDB" id="A0A0R1Q2X4"/>
<organism evidence="1 2">
    <name type="scientific">Liquorilactobacillus uvarum DSM 19971</name>
    <dbReference type="NCBI Taxonomy" id="1423812"/>
    <lineage>
        <taxon>Bacteria</taxon>
        <taxon>Bacillati</taxon>
        <taxon>Bacillota</taxon>
        <taxon>Bacilli</taxon>
        <taxon>Lactobacillales</taxon>
        <taxon>Lactobacillaceae</taxon>
        <taxon>Liquorilactobacillus</taxon>
    </lineage>
</organism>
<reference evidence="1 2" key="1">
    <citation type="journal article" date="2015" name="Genome Announc.">
        <title>Expanding the biotechnology potential of lactobacilli through comparative genomics of 213 strains and associated genera.</title>
        <authorList>
            <person name="Sun Z."/>
            <person name="Harris H.M."/>
            <person name="McCann A."/>
            <person name="Guo C."/>
            <person name="Argimon S."/>
            <person name="Zhang W."/>
            <person name="Yang X."/>
            <person name="Jeffery I.B."/>
            <person name="Cooney J.C."/>
            <person name="Kagawa T.F."/>
            <person name="Liu W."/>
            <person name="Song Y."/>
            <person name="Salvetti E."/>
            <person name="Wrobel A."/>
            <person name="Rasinkangas P."/>
            <person name="Parkhill J."/>
            <person name="Rea M.C."/>
            <person name="O'Sullivan O."/>
            <person name="Ritari J."/>
            <person name="Douillard F.P."/>
            <person name="Paul Ross R."/>
            <person name="Yang R."/>
            <person name="Briner A.E."/>
            <person name="Felis G.E."/>
            <person name="de Vos W.M."/>
            <person name="Barrangou R."/>
            <person name="Klaenhammer T.R."/>
            <person name="Caufield P.W."/>
            <person name="Cui Y."/>
            <person name="Zhang H."/>
            <person name="O'Toole P.W."/>
        </authorList>
    </citation>
    <scope>NUCLEOTIDE SEQUENCE [LARGE SCALE GENOMIC DNA]</scope>
    <source>
        <strain evidence="1 2">DSM 19971</strain>
    </source>
</reference>
<proteinExistence type="predicted"/>
<dbReference type="PATRIC" id="fig|1423812.3.peg.1252"/>
<dbReference type="EMBL" id="AZEG01000024">
    <property type="protein sequence ID" value="KRL36629.1"/>
    <property type="molecule type" value="Genomic_DNA"/>
</dbReference>
<dbReference type="RefSeq" id="WP_057738169.1">
    <property type="nucleotide sequence ID" value="NZ_AZEG01000024.1"/>
</dbReference>
<accession>A0A0R1Q2X4</accession>
<keyword evidence="2" id="KW-1185">Reference proteome</keyword>
<dbReference type="Proteomes" id="UP000051155">
    <property type="component" value="Unassembled WGS sequence"/>
</dbReference>
<dbReference type="STRING" id="1423812.FD20_GL001172"/>
<comment type="caution">
    <text evidence="1">The sequence shown here is derived from an EMBL/GenBank/DDBJ whole genome shotgun (WGS) entry which is preliminary data.</text>
</comment>